<feature type="compositionally biased region" description="Polar residues" evidence="6">
    <location>
        <begin position="913"/>
        <end position="922"/>
    </location>
</feature>
<feature type="region of interest" description="Disordered" evidence="6">
    <location>
        <begin position="322"/>
        <end position="362"/>
    </location>
</feature>
<dbReference type="InterPro" id="IPR016024">
    <property type="entry name" value="ARM-type_fold"/>
</dbReference>
<feature type="compositionally biased region" description="Acidic residues" evidence="6">
    <location>
        <begin position="1852"/>
        <end position="1881"/>
    </location>
</feature>
<dbReference type="InterPro" id="IPR036322">
    <property type="entry name" value="WD40_repeat_dom_sf"/>
</dbReference>
<evidence type="ECO:0000256" key="1">
    <source>
        <dbReference type="ARBA" id="ARBA00004123"/>
    </source>
</evidence>
<feature type="region of interest" description="Disordered" evidence="6">
    <location>
        <begin position="1191"/>
        <end position="1309"/>
    </location>
</feature>
<evidence type="ECO:0000313" key="8">
    <source>
        <dbReference type="Proteomes" id="UP000836841"/>
    </source>
</evidence>
<evidence type="ECO:0000256" key="6">
    <source>
        <dbReference type="SAM" id="MobiDB-lite"/>
    </source>
</evidence>
<keyword evidence="4" id="KW-0833">Ubl conjugation pathway</keyword>
<feature type="compositionally biased region" description="Basic and acidic residues" evidence="6">
    <location>
        <begin position="322"/>
        <end position="335"/>
    </location>
</feature>
<gene>
    <name evidence="7" type="ORF">TAV2_LOCUS24907</name>
</gene>
<dbReference type="InterPro" id="IPR015943">
    <property type="entry name" value="WD40/YVTN_repeat-like_dom_sf"/>
</dbReference>
<feature type="compositionally biased region" description="Polar residues" evidence="6">
    <location>
        <begin position="1219"/>
        <end position="1232"/>
    </location>
</feature>
<keyword evidence="5" id="KW-0539">Nucleus</keyword>
<keyword evidence="8" id="KW-1185">Reference proteome</keyword>
<feature type="region of interest" description="Disordered" evidence="6">
    <location>
        <begin position="1811"/>
        <end position="1931"/>
    </location>
</feature>
<dbReference type="InterPro" id="IPR006594">
    <property type="entry name" value="LisH"/>
</dbReference>
<feature type="region of interest" description="Disordered" evidence="6">
    <location>
        <begin position="25"/>
        <end position="49"/>
    </location>
</feature>
<dbReference type="FunFam" id="2.130.10.10:FF:000366">
    <property type="entry name" value="DDB1-and CUL4-associated factor homolog 1"/>
    <property type="match status" value="1"/>
</dbReference>
<comment type="similarity">
    <text evidence="3">Belongs to the VPRBP/DCAF1 family.</text>
</comment>
<dbReference type="Proteomes" id="UP000836841">
    <property type="component" value="Chromosome 7"/>
</dbReference>
<dbReference type="Gene3D" id="2.130.10.10">
    <property type="entry name" value="YVTN repeat-like/Quinoprotein amine dehydrogenase"/>
    <property type="match status" value="1"/>
</dbReference>
<evidence type="ECO:0008006" key="9">
    <source>
        <dbReference type="Google" id="ProtNLM"/>
    </source>
</evidence>
<name>A0AAU9T5S7_THLAR</name>
<feature type="compositionally biased region" description="Acidic residues" evidence="6">
    <location>
        <begin position="1895"/>
        <end position="1925"/>
    </location>
</feature>
<feature type="compositionally biased region" description="Acidic residues" evidence="6">
    <location>
        <begin position="1821"/>
        <end position="1845"/>
    </location>
</feature>
<dbReference type="PROSITE" id="PS50896">
    <property type="entry name" value="LISH"/>
    <property type="match status" value="1"/>
</dbReference>
<dbReference type="PANTHER" id="PTHR13129:SF4">
    <property type="entry name" value="DDB1- AND CUL4-ASSOCIATED FACTOR 1"/>
    <property type="match status" value="1"/>
</dbReference>
<feature type="region of interest" description="Disordered" evidence="6">
    <location>
        <begin position="913"/>
        <end position="951"/>
    </location>
</feature>
<dbReference type="GO" id="GO:0005634">
    <property type="term" value="C:nucleus"/>
    <property type="evidence" value="ECO:0007669"/>
    <property type="project" value="UniProtKB-SubCell"/>
</dbReference>
<evidence type="ECO:0000256" key="3">
    <source>
        <dbReference type="ARBA" id="ARBA00008845"/>
    </source>
</evidence>
<protein>
    <recommendedName>
        <fullName evidence="9">LisH domain-containing protein</fullName>
    </recommendedName>
</protein>
<feature type="region of interest" description="Disordered" evidence="6">
    <location>
        <begin position="1357"/>
        <end position="1423"/>
    </location>
</feature>
<organism evidence="7 8">
    <name type="scientific">Thlaspi arvense</name>
    <name type="common">Field penny-cress</name>
    <dbReference type="NCBI Taxonomy" id="13288"/>
    <lineage>
        <taxon>Eukaryota</taxon>
        <taxon>Viridiplantae</taxon>
        <taxon>Streptophyta</taxon>
        <taxon>Embryophyta</taxon>
        <taxon>Tracheophyta</taxon>
        <taxon>Spermatophyta</taxon>
        <taxon>Magnoliopsida</taxon>
        <taxon>eudicotyledons</taxon>
        <taxon>Gunneridae</taxon>
        <taxon>Pentapetalae</taxon>
        <taxon>rosids</taxon>
        <taxon>malvids</taxon>
        <taxon>Brassicales</taxon>
        <taxon>Brassicaceae</taxon>
        <taxon>Thlaspideae</taxon>
        <taxon>Thlaspi</taxon>
    </lineage>
</organism>
<dbReference type="SUPFAM" id="SSF48371">
    <property type="entry name" value="ARM repeat"/>
    <property type="match status" value="1"/>
</dbReference>
<feature type="compositionally biased region" description="Polar residues" evidence="6">
    <location>
        <begin position="1396"/>
        <end position="1409"/>
    </location>
</feature>
<feature type="compositionally biased region" description="Polar residues" evidence="6">
    <location>
        <begin position="1367"/>
        <end position="1389"/>
    </location>
</feature>
<dbReference type="SUPFAM" id="SSF50978">
    <property type="entry name" value="WD40 repeat-like"/>
    <property type="match status" value="1"/>
</dbReference>
<evidence type="ECO:0000256" key="5">
    <source>
        <dbReference type="ARBA" id="ARBA00023242"/>
    </source>
</evidence>
<accession>A0AAU9T5S7</accession>
<feature type="compositionally biased region" description="Basic residues" evidence="6">
    <location>
        <begin position="336"/>
        <end position="347"/>
    </location>
</feature>
<comment type="subcellular location">
    <subcellularLocation>
        <location evidence="1">Nucleus</location>
    </subcellularLocation>
</comment>
<comment type="pathway">
    <text evidence="2">Protein modification; protein ubiquitination.</text>
</comment>
<dbReference type="InterPro" id="IPR033270">
    <property type="entry name" value="VPRBP/DCAF1"/>
</dbReference>
<evidence type="ECO:0000313" key="7">
    <source>
        <dbReference type="EMBL" id="CAH2077392.1"/>
    </source>
</evidence>
<proteinExistence type="inferred from homology"/>
<dbReference type="SMART" id="SM00667">
    <property type="entry name" value="LisH"/>
    <property type="match status" value="1"/>
</dbReference>
<dbReference type="GO" id="GO:0016567">
    <property type="term" value="P:protein ubiquitination"/>
    <property type="evidence" value="ECO:0007669"/>
    <property type="project" value="InterPro"/>
</dbReference>
<reference evidence="7 8" key="1">
    <citation type="submission" date="2022-03" db="EMBL/GenBank/DDBJ databases">
        <authorList>
            <person name="Nunn A."/>
            <person name="Chopra R."/>
            <person name="Nunn A."/>
            <person name="Contreras Garrido A."/>
        </authorList>
    </citation>
    <scope>NUCLEOTIDE SEQUENCE [LARGE SCALE GENOMIC DNA]</scope>
</reference>
<dbReference type="PANTHER" id="PTHR13129">
    <property type="entry name" value="VPRBP PROTEIN-RELATED"/>
    <property type="match status" value="1"/>
</dbReference>
<sequence length="1931" mass="209855">MDGQGHEAEVHNPTGEDEQLAVAAEATAAEVETENSVGGATPGEGGERSVDDELIEKAQNLMEKITSAANNPNHNILHALSHLLESQESLFLKENGYYSNNRVSHSSGKLCNLIRENDEFFELISSTYLSENAYSTAVKAASARLLMNCSLTWMYPHVFDDAVTDNFKNWVMQETVKFPGEDSGRKEASDAEMLKTYSTGLLALSLVSRGQLLEDVLKSGPSPSSGLSAKLMHYLRVRVIGEPSTNRRDALHPTEAKHVSLKTKEEGRSRVRKVVDTFEGDHVLEMDPGREMGQSDVWSEGELEIDGRERCNIAGVVDCKMKPGDDYSGRDDPSRHRLSRSKSRGRGRVNEGATDTEVPLASPRSGRLVVRDRDLSKISDIGNAEDVTLCPRKMNCDIMEIGREENDECFQGCVIGTKNITDLVKCAVGAAEAEARAAHAPPDAAKAAGDAAAELVKTAALEACFYFDEFNSSGSEEAAVSAATQAATTVIDAAHATAVSRNPTCVTSDQTTDLNSVETHEIEDVGEVSLPDMESLAQLQEKYCIQCLEILGEYVEVLAPVLSEKGVDVCIKLLERTSQFDDSSTLSPLLPDVMKLICALAAHRKFAAMFVDRGGIQKLLAVPRVTETFYGLSSCLYTIGSIQGIMERVCALPSDLIHQVVKLATELLECSQDQARKNSALFFAAAFVFRAILDAFDAHDSLQKLLAILKDAASVRTGANSDRSAPEVMTSSEKQMAFHTCFALRQYFRAHLLLLVDSIRPSRSSRGGVRNVPIIRAPYKPLNISNEVLDAVFNQLQKDKKLGQTFVRTQWPAVNNFLASSGHVTLLELCQTPPVDRYLHDLLQYAFGVLHIVTSIPDGRKAIVNATLSNNRAGIAVILDAANISNSIVDPEIIQPALNVLINLVCPPPSLSNKQPLAQNHQPVPGQATARPSTDVAAGTQSTDNAPPTPVALASSGLVGDRRIFLGAGTGSAGLAAKLEQNYCRAREVVRGNDGIKILLKLLQPRIYVNPPASPDCLRALACRVLLGLARDDTIAQILTKLEVGKSLSELIRDSGGQSSGTDQGKWQAELAQVALELIGIMTNSGHATTLTASDAATPTLRRIERAAIAAATPITYDSKELLLLIHEHLQAAGLGETASALLKEAQLTPLPSLAPPSSIALSYTQEMSAPVVQEQWPSGRANSGFFTGKPKVCAHDEDPNSRSNAALSAKKKHLASSIQETYTPVGQQQWPSGRANRGFFPSKPKVNPHNEDPSSRSNPAPSAKKKQLTFSPSFSLQSRKQSVSHDPQPQSTQRINSSSNSDPACADTSEAAAELVLKNDVDAEAQFKTPISLPRKRKLTELRDPESSVSVKRINLGESGPRTPVCPTTASIRRNSTNVDGSGFQTPASALDVNQPGSSRLGQMTPASQLRLPSDPQPSNPERLSLDSLVVQYLKHQHRQCRAPITTLPPVSLLHPHVCPEPKRALEAPINITGRIGTRELRSFYGGVQGNRRDRQFIFSRFKSWRSCRDETALFTCISLLGGTNHLAVGSHAGEIKIFEAGSGSLLESVAGHQTPVTLVQPYVSGDTQLLLSSSSSDVQLWDASAIAVGSRHSFDGCKAAKFSNSGLQFAALSCEGSKEVLVYDVETCSTVLKFTDTVTSSRSNPYSLVHFSPCDSLILWNGVLWDKRQPAQDSINRFDQFTDYGGGGYHPSGNEVIINSEVWDLRNFRLLRSVPSLDQTAITFNSRGDVIYAMLRRNIEDVMSAVHTRRVKHPLFAAFRTLDAINYSDIATIPVDRCLLDFATEPTDSFLGLITMEDQEDMFSSARMYEIGRRRPTDDDSDPDDDDETEDEDDDDEDEEDDLDRIFELAGDDSDSGDDYNSDDNEDSVSDLDDEEGDILLDHGGGLMGMFGAEDEDDDDGDDDGDDDDDDDDSMSSGEEDYLDNVHPF</sequence>
<dbReference type="GO" id="GO:0080008">
    <property type="term" value="C:Cul4-RING E3 ubiquitin ligase complex"/>
    <property type="evidence" value="ECO:0007669"/>
    <property type="project" value="TreeGrafter"/>
</dbReference>
<evidence type="ECO:0000256" key="4">
    <source>
        <dbReference type="ARBA" id="ARBA00022786"/>
    </source>
</evidence>
<evidence type="ECO:0000256" key="2">
    <source>
        <dbReference type="ARBA" id="ARBA00004906"/>
    </source>
</evidence>
<feature type="compositionally biased region" description="Polar residues" evidence="6">
    <location>
        <begin position="1269"/>
        <end position="1303"/>
    </location>
</feature>
<dbReference type="EMBL" id="OU466863">
    <property type="protein sequence ID" value="CAH2077392.1"/>
    <property type="molecule type" value="Genomic_DNA"/>
</dbReference>